<evidence type="ECO:0000313" key="2">
    <source>
        <dbReference type="Proteomes" id="UP001466933"/>
    </source>
</evidence>
<dbReference type="EMBL" id="JBCPYA010000016">
    <property type="protein sequence ID" value="MEN2474110.1"/>
    <property type="molecule type" value="Genomic_DNA"/>
</dbReference>
<keyword evidence="2" id="KW-1185">Reference proteome</keyword>
<accession>A0ABU9WPV4</accession>
<proteinExistence type="predicted"/>
<reference evidence="1 2" key="1">
    <citation type="submission" date="2024-05" db="EMBL/GenBank/DDBJ databases">
        <title>Burkholderia sp. Nov. a novel bacteria isolated from rhizosphere soil of Camellia sinensis.</title>
        <authorList>
            <person name="Dong Y."/>
        </authorList>
    </citation>
    <scope>NUCLEOTIDE SEQUENCE [LARGE SCALE GENOMIC DNA]</scope>
    <source>
        <strain evidence="1 2">GS2Y</strain>
    </source>
</reference>
<protein>
    <submittedName>
        <fullName evidence="1">Uncharacterized protein</fullName>
    </submittedName>
</protein>
<gene>
    <name evidence="1" type="ORF">VOI36_29800</name>
</gene>
<name>A0ABU9WPV4_9BURK</name>
<dbReference type="Proteomes" id="UP001466933">
    <property type="component" value="Unassembled WGS sequence"/>
</dbReference>
<sequence length="88" mass="10267">MSFNFYDCYSLFPVAMQCDVPIGSLRSFDSCIDRLMDKMHASASVFTLPRHSLLRVDIVCARREVTPLQRFFNLFRRARLTASTTRLR</sequence>
<evidence type="ECO:0000313" key="1">
    <source>
        <dbReference type="EMBL" id="MEN2474110.1"/>
    </source>
</evidence>
<comment type="caution">
    <text evidence="1">The sequence shown here is derived from an EMBL/GenBank/DDBJ whole genome shotgun (WGS) entry which is preliminary data.</text>
</comment>
<organism evidence="1 2">
    <name type="scientific">Burkholderia theae</name>
    <dbReference type="NCBI Taxonomy" id="3143496"/>
    <lineage>
        <taxon>Bacteria</taxon>
        <taxon>Pseudomonadati</taxon>
        <taxon>Pseudomonadota</taxon>
        <taxon>Betaproteobacteria</taxon>
        <taxon>Burkholderiales</taxon>
        <taxon>Burkholderiaceae</taxon>
        <taxon>Burkholderia</taxon>
    </lineage>
</organism>
<dbReference type="RefSeq" id="WP_343494473.1">
    <property type="nucleotide sequence ID" value="NZ_JBCPYA010000016.1"/>
</dbReference>